<keyword evidence="7" id="KW-0460">Magnesium</keyword>
<dbReference type="InterPro" id="IPR006390">
    <property type="entry name" value="DHP_synth_dom"/>
</dbReference>
<protein>
    <recommendedName>
        <fullName evidence="4">dihydropteroate synthase</fullName>
        <ecNumber evidence="4">2.5.1.15</ecNumber>
    </recommendedName>
</protein>
<dbReference type="GO" id="GO:0005829">
    <property type="term" value="C:cytosol"/>
    <property type="evidence" value="ECO:0007669"/>
    <property type="project" value="TreeGrafter"/>
</dbReference>
<feature type="domain" description="Pterin-binding" evidence="9">
    <location>
        <begin position="2"/>
        <end position="255"/>
    </location>
</feature>
<gene>
    <name evidence="10" type="ORF">MNBD_GAMMA12-2160</name>
</gene>
<dbReference type="InterPro" id="IPR000489">
    <property type="entry name" value="Pterin-binding_dom"/>
</dbReference>
<dbReference type="Pfam" id="PF00809">
    <property type="entry name" value="Pterin_bind"/>
    <property type="match status" value="1"/>
</dbReference>
<dbReference type="PROSITE" id="PS50972">
    <property type="entry name" value="PTERIN_BINDING"/>
    <property type="match status" value="1"/>
</dbReference>
<dbReference type="EC" id="2.5.1.15" evidence="4"/>
<dbReference type="GO" id="GO:0004156">
    <property type="term" value="F:dihydropteroate synthase activity"/>
    <property type="evidence" value="ECO:0007669"/>
    <property type="project" value="UniProtKB-EC"/>
</dbReference>
<dbReference type="InterPro" id="IPR011005">
    <property type="entry name" value="Dihydropteroate_synth-like_sf"/>
</dbReference>
<proteinExistence type="predicted"/>
<evidence type="ECO:0000256" key="4">
    <source>
        <dbReference type="ARBA" id="ARBA00012458"/>
    </source>
</evidence>
<comment type="catalytic activity">
    <reaction evidence="1">
        <text>(7,8-dihydropterin-6-yl)methyl diphosphate + 4-aminobenzoate = 7,8-dihydropteroate + diphosphate</text>
        <dbReference type="Rhea" id="RHEA:19949"/>
        <dbReference type="ChEBI" id="CHEBI:17836"/>
        <dbReference type="ChEBI" id="CHEBI:17839"/>
        <dbReference type="ChEBI" id="CHEBI:33019"/>
        <dbReference type="ChEBI" id="CHEBI:72950"/>
        <dbReference type="EC" id="2.5.1.15"/>
    </reaction>
</comment>
<dbReference type="GO" id="GO:0046654">
    <property type="term" value="P:tetrahydrofolate biosynthetic process"/>
    <property type="evidence" value="ECO:0007669"/>
    <property type="project" value="TreeGrafter"/>
</dbReference>
<dbReference type="AlphaFoldDB" id="A0A3B0Z1B7"/>
<evidence type="ECO:0000256" key="6">
    <source>
        <dbReference type="ARBA" id="ARBA00022723"/>
    </source>
</evidence>
<evidence type="ECO:0000256" key="5">
    <source>
        <dbReference type="ARBA" id="ARBA00022679"/>
    </source>
</evidence>
<comment type="pathway">
    <text evidence="3">Cofactor biosynthesis; tetrahydrofolate biosynthesis; 7,8-dihydrofolate from 2-amino-4-hydroxy-6-hydroxymethyl-7,8-dihydropteridine diphosphate and 4-aminobenzoate: step 1/2.</text>
</comment>
<evidence type="ECO:0000256" key="3">
    <source>
        <dbReference type="ARBA" id="ARBA00004763"/>
    </source>
</evidence>
<evidence type="ECO:0000256" key="8">
    <source>
        <dbReference type="ARBA" id="ARBA00022909"/>
    </source>
</evidence>
<evidence type="ECO:0000256" key="1">
    <source>
        <dbReference type="ARBA" id="ARBA00000012"/>
    </source>
</evidence>
<evidence type="ECO:0000256" key="7">
    <source>
        <dbReference type="ARBA" id="ARBA00022842"/>
    </source>
</evidence>
<keyword evidence="6" id="KW-0479">Metal-binding</keyword>
<keyword evidence="8" id="KW-0289">Folate biosynthesis</keyword>
<sequence>MPQIMGILNVTPDSFSDGGDYSSVNDAVNHALLMYQQGARWIDVGGESTRPGAEVVSSEQELQRVIPVIKALCLAIPDSKISIDTSKPEVMQAAVEVGATMVNDVRALQAPGALSLVSEMQVDVCLMHMQGSPPTMQQQVVYTDVVQEVKSFLLGRAKQCIEAGIKASRIIIDPGFGFGKSLAHNLLLLDQLDQFKDTGFKVLAGLSRKSMLGKITGQPVENRSAASLAAALIACLRGVDFIRVHDVAQTQDMLLVLEALSACRKGESNAT</sequence>
<accession>A0A3B0Z1B7</accession>
<dbReference type="CDD" id="cd00739">
    <property type="entry name" value="DHPS"/>
    <property type="match status" value="1"/>
</dbReference>
<dbReference type="GO" id="GO:0046872">
    <property type="term" value="F:metal ion binding"/>
    <property type="evidence" value="ECO:0007669"/>
    <property type="project" value="UniProtKB-KW"/>
</dbReference>
<dbReference type="GO" id="GO:0046656">
    <property type="term" value="P:folic acid biosynthetic process"/>
    <property type="evidence" value="ECO:0007669"/>
    <property type="project" value="UniProtKB-KW"/>
</dbReference>
<comment type="cofactor">
    <cofactor evidence="2">
        <name>Mg(2+)</name>
        <dbReference type="ChEBI" id="CHEBI:18420"/>
    </cofactor>
</comment>
<dbReference type="Gene3D" id="3.20.20.20">
    <property type="entry name" value="Dihydropteroate synthase-like"/>
    <property type="match status" value="1"/>
</dbReference>
<dbReference type="EMBL" id="UOFL01000252">
    <property type="protein sequence ID" value="VAW82730.1"/>
    <property type="molecule type" value="Genomic_DNA"/>
</dbReference>
<dbReference type="PROSITE" id="PS00792">
    <property type="entry name" value="DHPS_1"/>
    <property type="match status" value="1"/>
</dbReference>
<organism evidence="10">
    <name type="scientific">hydrothermal vent metagenome</name>
    <dbReference type="NCBI Taxonomy" id="652676"/>
    <lineage>
        <taxon>unclassified sequences</taxon>
        <taxon>metagenomes</taxon>
        <taxon>ecological metagenomes</taxon>
    </lineage>
</organism>
<dbReference type="InterPro" id="IPR045031">
    <property type="entry name" value="DHP_synth-like"/>
</dbReference>
<keyword evidence="5 10" id="KW-0808">Transferase</keyword>
<evidence type="ECO:0000259" key="9">
    <source>
        <dbReference type="PROSITE" id="PS50972"/>
    </source>
</evidence>
<dbReference type="PANTHER" id="PTHR20941:SF1">
    <property type="entry name" value="FOLIC ACID SYNTHESIS PROTEIN FOL1"/>
    <property type="match status" value="1"/>
</dbReference>
<reference evidence="10" key="1">
    <citation type="submission" date="2018-06" db="EMBL/GenBank/DDBJ databases">
        <authorList>
            <person name="Zhirakovskaya E."/>
        </authorList>
    </citation>
    <scope>NUCLEOTIDE SEQUENCE</scope>
</reference>
<evidence type="ECO:0000256" key="2">
    <source>
        <dbReference type="ARBA" id="ARBA00001946"/>
    </source>
</evidence>
<dbReference type="NCBIfam" id="TIGR01496">
    <property type="entry name" value="DHPS"/>
    <property type="match status" value="1"/>
</dbReference>
<dbReference type="SUPFAM" id="SSF51717">
    <property type="entry name" value="Dihydropteroate synthetase-like"/>
    <property type="match status" value="1"/>
</dbReference>
<evidence type="ECO:0000313" key="10">
    <source>
        <dbReference type="EMBL" id="VAW82730.1"/>
    </source>
</evidence>
<dbReference type="PANTHER" id="PTHR20941">
    <property type="entry name" value="FOLATE SYNTHESIS PROTEINS"/>
    <property type="match status" value="1"/>
</dbReference>
<name>A0A3B0Z1B7_9ZZZZ</name>